<dbReference type="Proteomes" id="UP000237000">
    <property type="component" value="Unassembled WGS sequence"/>
</dbReference>
<feature type="non-terminal residue" evidence="1">
    <location>
        <position position="1"/>
    </location>
</feature>
<dbReference type="AlphaFoldDB" id="A0A2P5DU32"/>
<organism evidence="1 2">
    <name type="scientific">Trema orientale</name>
    <name type="common">Charcoal tree</name>
    <name type="synonym">Celtis orientalis</name>
    <dbReference type="NCBI Taxonomy" id="63057"/>
    <lineage>
        <taxon>Eukaryota</taxon>
        <taxon>Viridiplantae</taxon>
        <taxon>Streptophyta</taxon>
        <taxon>Embryophyta</taxon>
        <taxon>Tracheophyta</taxon>
        <taxon>Spermatophyta</taxon>
        <taxon>Magnoliopsida</taxon>
        <taxon>eudicotyledons</taxon>
        <taxon>Gunneridae</taxon>
        <taxon>Pentapetalae</taxon>
        <taxon>rosids</taxon>
        <taxon>fabids</taxon>
        <taxon>Rosales</taxon>
        <taxon>Cannabaceae</taxon>
        <taxon>Trema</taxon>
    </lineage>
</organism>
<name>A0A2P5DU32_TREOI</name>
<comment type="caution">
    <text evidence="1">The sequence shown here is derived from an EMBL/GenBank/DDBJ whole genome shotgun (WGS) entry which is preliminary data.</text>
</comment>
<gene>
    <name evidence="1" type="ORF">TorRG33x02_242060</name>
</gene>
<accession>A0A2P5DU32</accession>
<reference evidence="2" key="1">
    <citation type="submission" date="2016-06" db="EMBL/GenBank/DDBJ databases">
        <title>Parallel loss of symbiosis genes in relatives of nitrogen-fixing non-legume Parasponia.</title>
        <authorList>
            <person name="Van Velzen R."/>
            <person name="Holmer R."/>
            <person name="Bu F."/>
            <person name="Rutten L."/>
            <person name="Van Zeijl A."/>
            <person name="Liu W."/>
            <person name="Santuari L."/>
            <person name="Cao Q."/>
            <person name="Sharma T."/>
            <person name="Shen D."/>
            <person name="Roswanjaya Y."/>
            <person name="Wardhani T."/>
            <person name="Kalhor M.S."/>
            <person name="Jansen J."/>
            <person name="Van den Hoogen J."/>
            <person name="Gungor B."/>
            <person name="Hartog M."/>
            <person name="Hontelez J."/>
            <person name="Verver J."/>
            <person name="Yang W.-C."/>
            <person name="Schijlen E."/>
            <person name="Repin R."/>
            <person name="Schilthuizen M."/>
            <person name="Schranz E."/>
            <person name="Heidstra R."/>
            <person name="Miyata K."/>
            <person name="Fedorova E."/>
            <person name="Kohlen W."/>
            <person name="Bisseling T."/>
            <person name="Smit S."/>
            <person name="Geurts R."/>
        </authorList>
    </citation>
    <scope>NUCLEOTIDE SEQUENCE [LARGE SCALE GENOMIC DNA]</scope>
    <source>
        <strain evidence="2">cv. RG33-2</strain>
    </source>
</reference>
<evidence type="ECO:0000313" key="2">
    <source>
        <dbReference type="Proteomes" id="UP000237000"/>
    </source>
</evidence>
<dbReference type="InParanoid" id="A0A2P5DU32"/>
<proteinExistence type="predicted"/>
<dbReference type="EMBL" id="JXTC01000249">
    <property type="protein sequence ID" value="PON76767.1"/>
    <property type="molecule type" value="Genomic_DNA"/>
</dbReference>
<evidence type="ECO:0000313" key="1">
    <source>
        <dbReference type="EMBL" id="PON76767.1"/>
    </source>
</evidence>
<sequence>ATPAQISQELEPFPGAQCKAKQVDIAYERIAGVQAGLGSQALHGAGPGSQALHGASSCGRHDSCDKWYQSQSGRYYLPPFNNLLIYLPPLLILFSNKLFF</sequence>
<protein>
    <submittedName>
        <fullName evidence="1">Uncharacterized protein</fullName>
    </submittedName>
</protein>
<keyword evidence="2" id="KW-1185">Reference proteome</keyword>